<proteinExistence type="predicted"/>
<keyword evidence="2" id="KW-1185">Reference proteome</keyword>
<gene>
    <name evidence="1" type="ORF">LIPSTDRAFT_75728</name>
</gene>
<evidence type="ECO:0000313" key="1">
    <source>
        <dbReference type="EMBL" id="ODQ69499.1"/>
    </source>
</evidence>
<evidence type="ECO:0000313" key="2">
    <source>
        <dbReference type="Proteomes" id="UP000094385"/>
    </source>
</evidence>
<name>A0A1E3PVP1_LIPST</name>
<protein>
    <submittedName>
        <fullName evidence="1">Uncharacterized protein</fullName>
    </submittedName>
</protein>
<accession>A0A1E3PVP1</accession>
<dbReference type="Proteomes" id="UP000094385">
    <property type="component" value="Unassembled WGS sequence"/>
</dbReference>
<dbReference type="AlphaFoldDB" id="A0A1E3PVP1"/>
<organism evidence="1 2">
    <name type="scientific">Lipomyces starkeyi NRRL Y-11557</name>
    <dbReference type="NCBI Taxonomy" id="675824"/>
    <lineage>
        <taxon>Eukaryota</taxon>
        <taxon>Fungi</taxon>
        <taxon>Dikarya</taxon>
        <taxon>Ascomycota</taxon>
        <taxon>Saccharomycotina</taxon>
        <taxon>Lipomycetes</taxon>
        <taxon>Lipomycetales</taxon>
        <taxon>Lipomycetaceae</taxon>
        <taxon>Lipomyces</taxon>
    </lineage>
</organism>
<sequence>MGLGKLVECGLQVTPEEYLALMDRFKVEETPLSVAMLDMDRHWIDNEMVRTADSVDEQVAPGMRCLSRSRAFLVEIRRLESYIKWSPKRMVSRVPRIV</sequence>
<dbReference type="OrthoDB" id="1334205at2759"/>
<reference evidence="1 2" key="1">
    <citation type="journal article" date="2016" name="Proc. Natl. Acad. Sci. U.S.A.">
        <title>Comparative genomics of biotechnologically important yeasts.</title>
        <authorList>
            <person name="Riley R."/>
            <person name="Haridas S."/>
            <person name="Wolfe K.H."/>
            <person name="Lopes M.R."/>
            <person name="Hittinger C.T."/>
            <person name="Goeker M."/>
            <person name="Salamov A.A."/>
            <person name="Wisecaver J.H."/>
            <person name="Long T.M."/>
            <person name="Calvey C.H."/>
            <person name="Aerts A.L."/>
            <person name="Barry K.W."/>
            <person name="Choi C."/>
            <person name="Clum A."/>
            <person name="Coughlan A.Y."/>
            <person name="Deshpande S."/>
            <person name="Douglass A.P."/>
            <person name="Hanson S.J."/>
            <person name="Klenk H.-P."/>
            <person name="LaButti K.M."/>
            <person name="Lapidus A."/>
            <person name="Lindquist E.A."/>
            <person name="Lipzen A.M."/>
            <person name="Meier-Kolthoff J.P."/>
            <person name="Ohm R.A."/>
            <person name="Otillar R.P."/>
            <person name="Pangilinan J.L."/>
            <person name="Peng Y."/>
            <person name="Rokas A."/>
            <person name="Rosa C.A."/>
            <person name="Scheuner C."/>
            <person name="Sibirny A.A."/>
            <person name="Slot J.C."/>
            <person name="Stielow J.B."/>
            <person name="Sun H."/>
            <person name="Kurtzman C.P."/>
            <person name="Blackwell M."/>
            <person name="Grigoriev I.V."/>
            <person name="Jeffries T.W."/>
        </authorList>
    </citation>
    <scope>NUCLEOTIDE SEQUENCE [LARGE SCALE GENOMIC DNA]</scope>
    <source>
        <strain evidence="1 2">NRRL Y-11557</strain>
    </source>
</reference>
<dbReference type="EMBL" id="KV454303">
    <property type="protein sequence ID" value="ODQ69499.1"/>
    <property type="molecule type" value="Genomic_DNA"/>
</dbReference>